<dbReference type="GO" id="GO:0005794">
    <property type="term" value="C:Golgi apparatus"/>
    <property type="evidence" value="ECO:0007669"/>
    <property type="project" value="UniProtKB-ARBA"/>
</dbReference>
<evidence type="ECO:0000313" key="6">
    <source>
        <dbReference type="Proteomes" id="UP001190700"/>
    </source>
</evidence>
<keyword evidence="6" id="KW-1185">Reference proteome</keyword>
<dbReference type="GO" id="GO:0016763">
    <property type="term" value="F:pentosyltransferase activity"/>
    <property type="evidence" value="ECO:0007669"/>
    <property type="project" value="UniProtKB-ARBA"/>
</dbReference>
<accession>A0AAE0BI38</accession>
<keyword evidence="3" id="KW-0325">Glycoprotein</keyword>
<keyword evidence="1" id="KW-0328">Glycosyltransferase</keyword>
<feature type="domain" description="Glycosyltransferase 61 catalytic" evidence="4">
    <location>
        <begin position="119"/>
        <end position="211"/>
    </location>
</feature>
<evidence type="ECO:0000313" key="5">
    <source>
        <dbReference type="EMBL" id="KAK3237011.1"/>
    </source>
</evidence>
<proteinExistence type="predicted"/>
<dbReference type="AlphaFoldDB" id="A0AAE0BI38"/>
<evidence type="ECO:0000259" key="4">
    <source>
        <dbReference type="Pfam" id="PF04577"/>
    </source>
</evidence>
<dbReference type="PANTHER" id="PTHR20961:SF124">
    <property type="entry name" value="GLYCOSYLTRANSFERASE"/>
    <property type="match status" value="1"/>
</dbReference>
<protein>
    <recommendedName>
        <fullName evidence="4">Glycosyltransferase 61 catalytic domain-containing protein</fullName>
    </recommendedName>
</protein>
<dbReference type="Proteomes" id="UP001190700">
    <property type="component" value="Unassembled WGS sequence"/>
</dbReference>
<evidence type="ECO:0000256" key="2">
    <source>
        <dbReference type="ARBA" id="ARBA00022679"/>
    </source>
</evidence>
<comment type="caution">
    <text evidence="5">The sequence shown here is derived from an EMBL/GenBank/DDBJ whole genome shotgun (WGS) entry which is preliminary data.</text>
</comment>
<dbReference type="EMBL" id="LGRX02034729">
    <property type="protein sequence ID" value="KAK3237011.1"/>
    <property type="molecule type" value="Genomic_DNA"/>
</dbReference>
<name>A0AAE0BI38_9CHLO</name>
<dbReference type="Pfam" id="PF04577">
    <property type="entry name" value="Glyco_transf_61"/>
    <property type="match status" value="1"/>
</dbReference>
<organism evidence="5 6">
    <name type="scientific">Cymbomonas tetramitiformis</name>
    <dbReference type="NCBI Taxonomy" id="36881"/>
    <lineage>
        <taxon>Eukaryota</taxon>
        <taxon>Viridiplantae</taxon>
        <taxon>Chlorophyta</taxon>
        <taxon>Pyramimonadophyceae</taxon>
        <taxon>Pyramimonadales</taxon>
        <taxon>Pyramimonadaceae</taxon>
        <taxon>Cymbomonas</taxon>
    </lineage>
</organism>
<dbReference type="InterPro" id="IPR049625">
    <property type="entry name" value="Glyco_transf_61_cat"/>
</dbReference>
<sequence>MPADDFYRSAVPYANLIKGLPKNSTPFFSPVLDGLQIPTYLAEWLEPFTSLPVTDFAELTSRKHTDHCQRCYAQALVCNRPPSFPMMGEIGGDPCTVAKEIVRHFLGPSALQEPRDVPFRQQQIPKLKVLFIDRASAHSRKILNAGKLVEVCNKWQPKDFPALQMECGSIDFAGLPTKSLLESLKDVDILIGTHGAGLINGFFLSEGSSIVEVLPYGFRGGWPDLYFRGPYQKANCTFYFSLEIDAPHYSKPGNNEIRNPLQLLENNTTPVEWATAQMTWARDRNSIVTWRVLDEIFQTILGLDKNKSAYAALENYTFSQSREEENM</sequence>
<reference evidence="5 6" key="1">
    <citation type="journal article" date="2015" name="Genome Biol. Evol.">
        <title>Comparative Genomics of a Bacterivorous Green Alga Reveals Evolutionary Causalities and Consequences of Phago-Mixotrophic Mode of Nutrition.</title>
        <authorList>
            <person name="Burns J.A."/>
            <person name="Paasch A."/>
            <person name="Narechania A."/>
            <person name="Kim E."/>
        </authorList>
    </citation>
    <scope>NUCLEOTIDE SEQUENCE [LARGE SCALE GENOMIC DNA]</scope>
    <source>
        <strain evidence="5 6">PLY_AMNH</strain>
    </source>
</reference>
<keyword evidence="2" id="KW-0808">Transferase</keyword>
<dbReference type="InterPro" id="IPR007657">
    <property type="entry name" value="Glycosyltransferase_61"/>
</dbReference>
<evidence type="ECO:0000256" key="3">
    <source>
        <dbReference type="ARBA" id="ARBA00023180"/>
    </source>
</evidence>
<evidence type="ECO:0000256" key="1">
    <source>
        <dbReference type="ARBA" id="ARBA00022676"/>
    </source>
</evidence>
<gene>
    <name evidence="5" type="ORF">CYMTET_52882</name>
</gene>
<dbReference type="PANTHER" id="PTHR20961">
    <property type="entry name" value="GLYCOSYLTRANSFERASE"/>
    <property type="match status" value="1"/>
</dbReference>